<dbReference type="InterPro" id="IPR007569">
    <property type="entry name" value="DUF559"/>
</dbReference>
<dbReference type="SUPFAM" id="SSF52980">
    <property type="entry name" value="Restriction endonuclease-like"/>
    <property type="match status" value="1"/>
</dbReference>
<dbReference type="RefSeq" id="WP_330502931.1">
    <property type="nucleotide sequence ID" value="NZ_JAZDUE010000001.1"/>
</dbReference>
<protein>
    <submittedName>
        <fullName evidence="3">DUF559 domain-containing protein</fullName>
    </submittedName>
</protein>
<evidence type="ECO:0000313" key="4">
    <source>
        <dbReference type="Proteomes" id="UP001335729"/>
    </source>
</evidence>
<dbReference type="EMBL" id="JAZDUE010000001">
    <property type="protein sequence ID" value="MEE4021586.1"/>
    <property type="molecule type" value="Genomic_DNA"/>
</dbReference>
<dbReference type="PANTHER" id="PTHR38590">
    <property type="entry name" value="BLL0828 PROTEIN"/>
    <property type="match status" value="1"/>
</dbReference>
<gene>
    <name evidence="3" type="ORF">V1Y59_00740</name>
</gene>
<dbReference type="InterPro" id="IPR047216">
    <property type="entry name" value="Endonuclease_DUF559_bact"/>
</dbReference>
<name>A0ABU7MNN6_9ACTN</name>
<evidence type="ECO:0000313" key="3">
    <source>
        <dbReference type="EMBL" id="MEE4021586.1"/>
    </source>
</evidence>
<dbReference type="Proteomes" id="UP001335729">
    <property type="component" value="Unassembled WGS sequence"/>
</dbReference>
<dbReference type="PANTHER" id="PTHR38590:SF1">
    <property type="entry name" value="BLL0828 PROTEIN"/>
    <property type="match status" value="1"/>
</dbReference>
<feature type="domain" description="DUF559" evidence="2">
    <location>
        <begin position="252"/>
        <end position="351"/>
    </location>
</feature>
<evidence type="ECO:0000256" key="1">
    <source>
        <dbReference type="SAM" id="MobiDB-lite"/>
    </source>
</evidence>
<dbReference type="Gene3D" id="3.40.960.10">
    <property type="entry name" value="VSR Endonuclease"/>
    <property type="match status" value="1"/>
</dbReference>
<organism evidence="3 4">
    <name type="scientific">Gordonia prachuapensis</name>
    <dbReference type="NCBI Taxonomy" id="3115651"/>
    <lineage>
        <taxon>Bacteria</taxon>
        <taxon>Bacillati</taxon>
        <taxon>Actinomycetota</taxon>
        <taxon>Actinomycetes</taxon>
        <taxon>Mycobacteriales</taxon>
        <taxon>Gordoniaceae</taxon>
        <taxon>Gordonia</taxon>
    </lineage>
</organism>
<dbReference type="Pfam" id="PF04480">
    <property type="entry name" value="DUF559"/>
    <property type="match status" value="1"/>
</dbReference>
<proteinExistence type="predicted"/>
<keyword evidence="4" id="KW-1185">Reference proteome</keyword>
<sequence>MKPVPPPPTVEDRLSEHTARRDWIAGAARTGRVVRLVDVHRADIDALIADVGRDLPVILAYCGPRSLSARGVVEEILDAIEQIVVSTAPAWLGYDASVGIDVADAEDRARDLAAIGADHRPFVVELARAAATGSPCRSHQSPELRARGLVRLLRHGYGRDTVVLAVTAPPDLDRTTQDVVAAGVGWVAEHGDLPVWLPADTLPDVTRCSTVRGRLRSSPVAPSGPVSEPDEPAPQVMSASRLEGMPAPHSIAEQTLERALRRHPWARDRQWNRRLDDIDPMAPTAIVDVHWPRARVVVEVDGDDHRQPGKYAADRARDNMLQRHGFIVLRYPNAQVLTDVGLVVDEIRHVLADRVASAPVPHPVTRPRSH</sequence>
<comment type="caution">
    <text evidence="3">The sequence shown here is derived from an EMBL/GenBank/DDBJ whole genome shotgun (WGS) entry which is preliminary data.</text>
</comment>
<evidence type="ECO:0000259" key="2">
    <source>
        <dbReference type="Pfam" id="PF04480"/>
    </source>
</evidence>
<feature type="region of interest" description="Disordered" evidence="1">
    <location>
        <begin position="215"/>
        <end position="236"/>
    </location>
</feature>
<reference evidence="3 4" key="1">
    <citation type="submission" date="2024-01" db="EMBL/GenBank/DDBJ databases">
        <title>Draft genome sequence of Gordonia sp. PKS22-38.</title>
        <authorList>
            <person name="Suphannarot A."/>
            <person name="Mingma R."/>
        </authorList>
    </citation>
    <scope>NUCLEOTIDE SEQUENCE [LARGE SCALE GENOMIC DNA]</scope>
    <source>
        <strain evidence="3 4">PKS22-38</strain>
    </source>
</reference>
<accession>A0ABU7MNN6</accession>
<dbReference type="InterPro" id="IPR011335">
    <property type="entry name" value="Restrct_endonuc-II-like"/>
</dbReference>